<keyword evidence="3" id="KW-0690">Ribosome biogenesis</keyword>
<dbReference type="GO" id="GO:0005525">
    <property type="term" value="F:GTP binding"/>
    <property type="evidence" value="ECO:0007669"/>
    <property type="project" value="UniProtKB-KW"/>
</dbReference>
<dbReference type="InterPro" id="IPR027417">
    <property type="entry name" value="P-loop_NTPase"/>
</dbReference>
<dbReference type="InterPro" id="IPR005225">
    <property type="entry name" value="Small_GTP-bd"/>
</dbReference>
<feature type="domain" description="EngA-type G" evidence="8">
    <location>
        <begin position="178"/>
        <end position="353"/>
    </location>
</feature>
<dbReference type="Pfam" id="PF14714">
    <property type="entry name" value="KH_dom-like"/>
    <property type="match status" value="1"/>
</dbReference>
<dbReference type="PRINTS" id="PR00326">
    <property type="entry name" value="GTP1OBG"/>
</dbReference>
<name>A0A0W8E7P9_9ZZZZ</name>
<keyword evidence="4" id="KW-0677">Repeat</keyword>
<keyword evidence="6" id="KW-0342">GTP-binding</keyword>
<evidence type="ECO:0000256" key="4">
    <source>
        <dbReference type="ARBA" id="ARBA00022737"/>
    </source>
</evidence>
<dbReference type="PANTHER" id="PTHR43834">
    <property type="entry name" value="GTPASE DER"/>
    <property type="match status" value="1"/>
</dbReference>
<organism evidence="9">
    <name type="scientific">hydrocarbon metagenome</name>
    <dbReference type="NCBI Taxonomy" id="938273"/>
    <lineage>
        <taxon>unclassified sequences</taxon>
        <taxon>metagenomes</taxon>
        <taxon>ecological metagenomes</taxon>
    </lineage>
</organism>
<dbReference type="GO" id="GO:0042254">
    <property type="term" value="P:ribosome biogenesis"/>
    <property type="evidence" value="ECO:0007669"/>
    <property type="project" value="UniProtKB-KW"/>
</dbReference>
<dbReference type="Gene3D" id="3.30.300.20">
    <property type="match status" value="1"/>
</dbReference>
<dbReference type="NCBIfam" id="TIGR00231">
    <property type="entry name" value="small_GTP"/>
    <property type="match status" value="2"/>
</dbReference>
<dbReference type="InterPro" id="IPR031166">
    <property type="entry name" value="G_ENGA"/>
</dbReference>
<evidence type="ECO:0000256" key="7">
    <source>
        <dbReference type="ARBA" id="ARBA00032345"/>
    </source>
</evidence>
<dbReference type="Pfam" id="PF01926">
    <property type="entry name" value="MMR_HSR1"/>
    <property type="match status" value="2"/>
</dbReference>
<dbReference type="PANTHER" id="PTHR43834:SF6">
    <property type="entry name" value="GTPASE DER"/>
    <property type="match status" value="1"/>
</dbReference>
<dbReference type="NCBIfam" id="TIGR03594">
    <property type="entry name" value="GTPase_EngA"/>
    <property type="match status" value="1"/>
</dbReference>
<dbReference type="EMBL" id="LNQE01001842">
    <property type="protein sequence ID" value="KUG04655.1"/>
    <property type="molecule type" value="Genomic_DNA"/>
</dbReference>
<comment type="caution">
    <text evidence="9">The sequence shown here is derived from an EMBL/GenBank/DDBJ whole genome shotgun (WGS) entry which is preliminary data.</text>
</comment>
<evidence type="ECO:0000259" key="8">
    <source>
        <dbReference type="PROSITE" id="PS51712"/>
    </source>
</evidence>
<keyword evidence="5" id="KW-0547">Nucleotide-binding</keyword>
<dbReference type="SUPFAM" id="SSF52540">
    <property type="entry name" value="P-loop containing nucleoside triphosphate hydrolases"/>
    <property type="match status" value="2"/>
</dbReference>
<dbReference type="FunFam" id="3.40.50.300:FF:000040">
    <property type="entry name" value="GTPase Der"/>
    <property type="match status" value="1"/>
</dbReference>
<dbReference type="SMART" id="SM00382">
    <property type="entry name" value="AAA"/>
    <property type="match status" value="2"/>
</dbReference>
<accession>A0A0W8E7P9</accession>
<gene>
    <name evidence="9" type="ORF">ASZ90_017794</name>
</gene>
<dbReference type="HAMAP" id="MF_00195">
    <property type="entry name" value="GTPase_Der"/>
    <property type="match status" value="1"/>
</dbReference>
<dbReference type="InterPro" id="IPR006073">
    <property type="entry name" value="GTP-bd"/>
</dbReference>
<comment type="similarity">
    <text evidence="1">Belongs to the TRAFAC class TrmE-Era-EngA-EngB-Septin-like GTPase superfamily. EngA (Der) GTPase family.</text>
</comment>
<dbReference type="AlphaFoldDB" id="A0A0W8E7P9"/>
<reference evidence="9" key="1">
    <citation type="journal article" date="2015" name="Proc. Natl. Acad. Sci. U.S.A.">
        <title>Networks of energetic and metabolic interactions define dynamics in microbial communities.</title>
        <authorList>
            <person name="Embree M."/>
            <person name="Liu J.K."/>
            <person name="Al-Bassam M.M."/>
            <person name="Zengler K."/>
        </authorList>
    </citation>
    <scope>NUCLEOTIDE SEQUENCE</scope>
</reference>
<evidence type="ECO:0000256" key="3">
    <source>
        <dbReference type="ARBA" id="ARBA00022517"/>
    </source>
</evidence>
<dbReference type="InterPro" id="IPR015946">
    <property type="entry name" value="KH_dom-like_a/b"/>
</dbReference>
<proteinExistence type="inferred from homology"/>
<evidence type="ECO:0000313" key="9">
    <source>
        <dbReference type="EMBL" id="KUG04655.1"/>
    </source>
</evidence>
<dbReference type="GO" id="GO:0043022">
    <property type="term" value="F:ribosome binding"/>
    <property type="evidence" value="ECO:0007669"/>
    <property type="project" value="TreeGrafter"/>
</dbReference>
<feature type="domain" description="EngA-type G" evidence="8">
    <location>
        <begin position="4"/>
        <end position="169"/>
    </location>
</feature>
<protein>
    <recommendedName>
        <fullName evidence="2">GTPase Der</fullName>
    </recommendedName>
    <alternativeName>
        <fullName evidence="7">GTP-binding protein EngA</fullName>
    </alternativeName>
</protein>
<dbReference type="PROSITE" id="PS51712">
    <property type="entry name" value="G_ENGA"/>
    <property type="match status" value="2"/>
</dbReference>
<sequence>MAKPVVAIVGRPNVGKSTLFNRLVGSRKAIVEDIPGVTRDRLYDNTEWAGREFIVIDTGGIRFGKEEDIFTREVKMQAELAIDEADVILFVVDSKDGITHEDQQVAELLRRADKPVIVAANKIENFDKQLEYFEFYSLGLGEPIPVSAMHGLNTNDLLDAVISKFKPETEFKEDEDAIKIAIVGRPNVGKSSLVNSLLGEQRVIVSEVPGTTRDSIDTPFQYEGRKYILIDTAGIRKKSRITEKTERYSIIRTLKAIERADVVLIMLDASSGVIEQDKRVAGYVHEQAKANIIVVNKWDLIEKDGHTMNEFDKDIRGELKFLSYSPLLYVSALTKRRIFKILDLVDFVSDQNNRRITTSELNRVISEAIMLNPLPGAGSKKPKIFYSTQVRTAPPTFVLFSNHPELIHFSYVRYLDNVLRKNFGFEGTPIRLLLRQNTSKEFA</sequence>
<dbReference type="Gene3D" id="3.40.50.300">
    <property type="entry name" value="P-loop containing nucleotide triphosphate hydrolases"/>
    <property type="match status" value="2"/>
</dbReference>
<evidence type="ECO:0000256" key="5">
    <source>
        <dbReference type="ARBA" id="ARBA00022741"/>
    </source>
</evidence>
<dbReference type="CDD" id="cd01894">
    <property type="entry name" value="EngA1"/>
    <property type="match status" value="1"/>
</dbReference>
<dbReference type="PIRSF" id="PIRSF006485">
    <property type="entry name" value="GTP-binding_EngA"/>
    <property type="match status" value="1"/>
</dbReference>
<evidence type="ECO:0000256" key="6">
    <source>
        <dbReference type="ARBA" id="ARBA00023134"/>
    </source>
</evidence>
<dbReference type="FunFam" id="3.40.50.300:FF:000057">
    <property type="entry name" value="GTPase Der"/>
    <property type="match status" value="1"/>
</dbReference>
<dbReference type="FunFam" id="3.30.300.20:FF:000004">
    <property type="entry name" value="GTPase Der"/>
    <property type="match status" value="1"/>
</dbReference>
<evidence type="ECO:0000256" key="1">
    <source>
        <dbReference type="ARBA" id="ARBA00008279"/>
    </source>
</evidence>
<dbReference type="InterPro" id="IPR032859">
    <property type="entry name" value="KH_dom-like"/>
</dbReference>
<dbReference type="InterPro" id="IPR016484">
    <property type="entry name" value="GTPase_Der"/>
</dbReference>
<evidence type="ECO:0000256" key="2">
    <source>
        <dbReference type="ARBA" id="ARBA00020953"/>
    </source>
</evidence>
<dbReference type="CDD" id="cd01895">
    <property type="entry name" value="EngA2"/>
    <property type="match status" value="1"/>
</dbReference>
<dbReference type="InterPro" id="IPR003593">
    <property type="entry name" value="AAA+_ATPase"/>
</dbReference>